<keyword evidence="3" id="KW-1133">Transmembrane helix</keyword>
<dbReference type="Gene3D" id="3.10.100.10">
    <property type="entry name" value="Mannose-Binding Protein A, subunit A"/>
    <property type="match status" value="1"/>
</dbReference>
<keyword evidence="3" id="KW-0472">Membrane</keyword>
<dbReference type="PANTHER" id="PTHR22803">
    <property type="entry name" value="MANNOSE, PHOSPHOLIPASE, LECTIN RECEPTOR RELATED"/>
    <property type="match status" value="1"/>
</dbReference>
<organism evidence="5 6">
    <name type="scientific">Astatotilapia calliptera</name>
    <name type="common">Eastern happy</name>
    <name type="synonym">Chromis callipterus</name>
    <dbReference type="NCBI Taxonomy" id="8154"/>
    <lineage>
        <taxon>Eukaryota</taxon>
        <taxon>Metazoa</taxon>
        <taxon>Chordata</taxon>
        <taxon>Craniata</taxon>
        <taxon>Vertebrata</taxon>
        <taxon>Euteleostomi</taxon>
        <taxon>Actinopterygii</taxon>
        <taxon>Neopterygii</taxon>
        <taxon>Teleostei</taxon>
        <taxon>Neoteleostei</taxon>
        <taxon>Acanthomorphata</taxon>
        <taxon>Ovalentaria</taxon>
        <taxon>Cichlomorphae</taxon>
        <taxon>Cichliformes</taxon>
        <taxon>Cichlidae</taxon>
        <taxon>African cichlids</taxon>
        <taxon>Pseudocrenilabrinae</taxon>
        <taxon>Haplochromini</taxon>
        <taxon>Astatotilapia</taxon>
    </lineage>
</organism>
<name>A0AAX7UJQ4_ASTCA</name>
<dbReference type="CDD" id="cd03590">
    <property type="entry name" value="CLECT_DC-SIGN_like"/>
    <property type="match status" value="1"/>
</dbReference>
<evidence type="ECO:0000313" key="5">
    <source>
        <dbReference type="Ensembl" id="ENSACLP00000069584.1"/>
    </source>
</evidence>
<protein>
    <recommendedName>
        <fullName evidence="4">C-type lectin domain-containing protein</fullName>
    </recommendedName>
</protein>
<evidence type="ECO:0000256" key="2">
    <source>
        <dbReference type="ARBA" id="ARBA00023157"/>
    </source>
</evidence>
<dbReference type="SUPFAM" id="SSF56436">
    <property type="entry name" value="C-type lectin-like"/>
    <property type="match status" value="1"/>
</dbReference>
<keyword evidence="1" id="KW-0430">Lectin</keyword>
<keyword evidence="6" id="KW-1185">Reference proteome</keyword>
<dbReference type="PROSITE" id="PS50041">
    <property type="entry name" value="C_TYPE_LECTIN_2"/>
    <property type="match status" value="1"/>
</dbReference>
<keyword evidence="3" id="KW-0812">Transmembrane</keyword>
<dbReference type="Ensembl" id="ENSACLT00000080749.1">
    <property type="protein sequence ID" value="ENSACLP00000069584.1"/>
    <property type="gene ID" value="ENSACLG00000008938.2"/>
</dbReference>
<reference evidence="5" key="2">
    <citation type="submission" date="2025-08" db="UniProtKB">
        <authorList>
            <consortium name="Ensembl"/>
        </authorList>
    </citation>
    <scope>IDENTIFICATION</scope>
</reference>
<dbReference type="Pfam" id="PF00059">
    <property type="entry name" value="Lectin_C"/>
    <property type="match status" value="1"/>
</dbReference>
<dbReference type="InterPro" id="IPR016186">
    <property type="entry name" value="C-type_lectin-like/link_sf"/>
</dbReference>
<dbReference type="InterPro" id="IPR018378">
    <property type="entry name" value="C-type_lectin_CS"/>
</dbReference>
<sequence length="358" mass="40852">MGGTEETIYILPSGETDGIFFFSGQSTEKRETPPTPRLAVSRFRRWLFPAVTAVILLTVIIILGASNIKVSKHLWSLEQRLSNQKDVFQSLHSSVPQVQDVNTSNRLSFVEQRVFNLIDVIQLLNDSLKHIQDTDTSNRLLSVEQRVSSLTDATQLLSDSLRHTEEMANDLHQLKLAVGNNKDQLTSVTKTLKKLSVIDSLSKSVAAIKCTIKLILNNSSDAGDCCPVGWTGFESSCYFFSSESQSWNESRDWCETQQAHLIILHTDKQWDFVINQTIPQYFWVGLSDWRTGSWEWVDQTLYTVERRRWKPGQPDNWAHHGHGPGNEDCAHLHKDGRLNDQHCSIKERFICQKDNLRV</sequence>
<dbReference type="Proteomes" id="UP000265100">
    <property type="component" value="Chromosome 3"/>
</dbReference>
<dbReference type="InterPro" id="IPR033989">
    <property type="entry name" value="CD209-like_CTLD"/>
</dbReference>
<reference evidence="5" key="1">
    <citation type="submission" date="2018-05" db="EMBL/GenBank/DDBJ databases">
        <authorList>
            <person name="Datahose"/>
        </authorList>
    </citation>
    <scope>NUCLEOTIDE SEQUENCE</scope>
</reference>
<keyword evidence="2" id="KW-1015">Disulfide bond</keyword>
<evidence type="ECO:0000256" key="3">
    <source>
        <dbReference type="SAM" id="Phobius"/>
    </source>
</evidence>
<proteinExistence type="predicted"/>
<accession>A0AAX7UJQ4</accession>
<dbReference type="GO" id="GO:0030246">
    <property type="term" value="F:carbohydrate binding"/>
    <property type="evidence" value="ECO:0007669"/>
    <property type="project" value="UniProtKB-KW"/>
</dbReference>
<evidence type="ECO:0000259" key="4">
    <source>
        <dbReference type="PROSITE" id="PS50041"/>
    </source>
</evidence>
<dbReference type="GeneTree" id="ENSGT00940000165297"/>
<feature type="transmembrane region" description="Helical" evidence="3">
    <location>
        <begin position="46"/>
        <end position="65"/>
    </location>
</feature>
<dbReference type="InterPro" id="IPR050111">
    <property type="entry name" value="C-type_lectin/snaclec_domain"/>
</dbReference>
<dbReference type="SMART" id="SM00034">
    <property type="entry name" value="CLECT"/>
    <property type="match status" value="1"/>
</dbReference>
<dbReference type="InterPro" id="IPR001304">
    <property type="entry name" value="C-type_lectin-like"/>
</dbReference>
<evidence type="ECO:0000313" key="6">
    <source>
        <dbReference type="Proteomes" id="UP000265100"/>
    </source>
</evidence>
<feature type="domain" description="C-type lectin" evidence="4">
    <location>
        <begin position="233"/>
        <end position="352"/>
    </location>
</feature>
<dbReference type="AlphaFoldDB" id="A0AAX7UJQ4"/>
<dbReference type="PROSITE" id="PS00615">
    <property type="entry name" value="C_TYPE_LECTIN_1"/>
    <property type="match status" value="1"/>
</dbReference>
<reference evidence="5" key="3">
    <citation type="submission" date="2025-09" db="UniProtKB">
        <authorList>
            <consortium name="Ensembl"/>
        </authorList>
    </citation>
    <scope>IDENTIFICATION</scope>
</reference>
<evidence type="ECO:0000256" key="1">
    <source>
        <dbReference type="ARBA" id="ARBA00022734"/>
    </source>
</evidence>
<dbReference type="InterPro" id="IPR016187">
    <property type="entry name" value="CTDL_fold"/>
</dbReference>